<dbReference type="PANTHER" id="PTHR48011:SF56">
    <property type="entry name" value="PROTEIN KINASE DOMAIN-CONTAINING PROTEIN"/>
    <property type="match status" value="1"/>
</dbReference>
<dbReference type="GO" id="GO:0007165">
    <property type="term" value="P:signal transduction"/>
    <property type="evidence" value="ECO:0007669"/>
    <property type="project" value="TreeGrafter"/>
</dbReference>
<evidence type="ECO:0000256" key="2">
    <source>
        <dbReference type="ARBA" id="ARBA00022741"/>
    </source>
</evidence>
<evidence type="ECO:0000313" key="8">
    <source>
        <dbReference type="EMBL" id="KAF9617940.1"/>
    </source>
</evidence>
<dbReference type="GO" id="GO:0004672">
    <property type="term" value="F:protein kinase activity"/>
    <property type="evidence" value="ECO:0007669"/>
    <property type="project" value="InterPro"/>
</dbReference>
<dbReference type="EMBL" id="JADFTS010000003">
    <property type="protein sequence ID" value="KAF9617940.1"/>
    <property type="molecule type" value="Genomic_DNA"/>
</dbReference>
<evidence type="ECO:0000256" key="3">
    <source>
        <dbReference type="ARBA" id="ARBA00022777"/>
    </source>
</evidence>
<dbReference type="InterPro" id="IPR017441">
    <property type="entry name" value="Protein_kinase_ATP_BS"/>
</dbReference>
<evidence type="ECO:0000313" key="9">
    <source>
        <dbReference type="Proteomes" id="UP000631114"/>
    </source>
</evidence>
<feature type="binding site" evidence="5">
    <location>
        <position position="371"/>
    </location>
    <ligand>
        <name>ATP</name>
        <dbReference type="ChEBI" id="CHEBI:30616"/>
    </ligand>
</feature>
<keyword evidence="4 5" id="KW-0067">ATP-binding</keyword>
<dbReference type="InterPro" id="IPR011009">
    <property type="entry name" value="Kinase-like_dom_sf"/>
</dbReference>
<dbReference type="Proteomes" id="UP000631114">
    <property type="component" value="Unassembled WGS sequence"/>
</dbReference>
<evidence type="ECO:0000256" key="6">
    <source>
        <dbReference type="SAM" id="MobiDB-lite"/>
    </source>
</evidence>
<dbReference type="Gene3D" id="1.10.510.10">
    <property type="entry name" value="Transferase(Phosphotransferase) domain 1"/>
    <property type="match status" value="1"/>
</dbReference>
<dbReference type="SUPFAM" id="SSF56112">
    <property type="entry name" value="Protein kinase-like (PK-like)"/>
    <property type="match status" value="1"/>
</dbReference>
<organism evidence="8 9">
    <name type="scientific">Coptis chinensis</name>
    <dbReference type="NCBI Taxonomy" id="261450"/>
    <lineage>
        <taxon>Eukaryota</taxon>
        <taxon>Viridiplantae</taxon>
        <taxon>Streptophyta</taxon>
        <taxon>Embryophyta</taxon>
        <taxon>Tracheophyta</taxon>
        <taxon>Spermatophyta</taxon>
        <taxon>Magnoliopsida</taxon>
        <taxon>Ranunculales</taxon>
        <taxon>Ranunculaceae</taxon>
        <taxon>Coptidoideae</taxon>
        <taxon>Coptis</taxon>
    </lineage>
</organism>
<dbReference type="Gene3D" id="3.30.200.20">
    <property type="entry name" value="Phosphorylase Kinase, domain 1"/>
    <property type="match status" value="1"/>
</dbReference>
<dbReference type="InterPro" id="IPR000719">
    <property type="entry name" value="Prot_kinase_dom"/>
</dbReference>
<dbReference type="InterPro" id="IPR008271">
    <property type="entry name" value="Ser/Thr_kinase_AS"/>
</dbReference>
<protein>
    <recommendedName>
        <fullName evidence="7">Protein kinase domain-containing protein</fullName>
    </recommendedName>
</protein>
<dbReference type="Pfam" id="PF00069">
    <property type="entry name" value="Pkinase"/>
    <property type="match status" value="1"/>
</dbReference>
<keyword evidence="1" id="KW-0808">Transferase</keyword>
<dbReference type="PROSITE" id="PS50011">
    <property type="entry name" value="PROTEIN_KINASE_DOM"/>
    <property type="match status" value="1"/>
</dbReference>
<dbReference type="SMART" id="SM00220">
    <property type="entry name" value="S_TKc"/>
    <property type="match status" value="1"/>
</dbReference>
<dbReference type="OrthoDB" id="25592at2759"/>
<dbReference type="AlphaFoldDB" id="A0A835IHC2"/>
<keyword evidence="3" id="KW-0418">Kinase</keyword>
<evidence type="ECO:0000256" key="1">
    <source>
        <dbReference type="ARBA" id="ARBA00022679"/>
    </source>
</evidence>
<name>A0A835IHC2_9MAGN</name>
<feature type="domain" description="Protein kinase" evidence="7">
    <location>
        <begin position="336"/>
        <end position="590"/>
    </location>
</feature>
<accession>A0A835IHC2</accession>
<comment type="caution">
    <text evidence="8">The sequence shown here is derived from an EMBL/GenBank/DDBJ whole genome shotgun (WGS) entry which is preliminary data.</text>
</comment>
<sequence>MDIPKQLWTKSGIEFVTSILGDPICMDDATSKRERLSYARAYIVVNTDFSFPSSTTMELGKGVNVDIVLEKKQPLKQRWTPKKNTNAQGVTTIDLDPSSSVIPVTDGQTHPEENAEHEEGEIADTQLLPEDKTLICTREINRGDGDCEVTPIVVADSQQHVEVQVEQHEDEPPHQDVALVHMNFEIYSVDLDVVVQVDTTTVHVDAAVGTNDSQNLLISKQSYAPMEQQTRYKAQPISPPCTRSRVQKETRADEEWTMSAAALGLLDAATTALGLQLVLLVQGHLSFSFCHISPSVFDHMYKKSKLYTYNAQQKGSRSATPTEKKMAIVFEEHEYWKRGKMLGKGSYGTVHLAYTNPTKKASRFPPIMAVKSTAYSEASSLMKESDKLIELQGCPYIIGHYGDDDDVENGRAYFNWLSEAEVRYFTPLILKGLKYIHQHEYVHRDIKPDNILLVSSSSDSSLTNVIPKIADFGLAKRLKKEVKKNKPVCITGTPFYMAPESICCNEYKPHSDVWALGIVVLEMLTGQEAWSFDVDDDSVDCLLSRIGFSDELPSIPSKLSTEAKDFVKRCLVKNTAIRWSIDELLNHPFLAVDNKKERIEEKNGGTAERGVVLSPRTPLQPKWWISVSSTDTTYSVAASMEDIQDGKKRKITDDIKQVDHKIEVVNEVRKVEAAVYVGTVLPPRTTLVPNDWWLSFGSNGSIHAIDRPKAATNDMHCEVGKRRKIANDAKEVNFATPSFIPCY</sequence>
<dbReference type="InterPro" id="IPR052751">
    <property type="entry name" value="Plant_MAPKKK"/>
</dbReference>
<gene>
    <name evidence="8" type="ORF">IFM89_039233</name>
</gene>
<feature type="compositionally biased region" description="Polar residues" evidence="6">
    <location>
        <begin position="88"/>
        <end position="108"/>
    </location>
</feature>
<evidence type="ECO:0000256" key="4">
    <source>
        <dbReference type="ARBA" id="ARBA00022840"/>
    </source>
</evidence>
<dbReference type="GO" id="GO:0005524">
    <property type="term" value="F:ATP binding"/>
    <property type="evidence" value="ECO:0007669"/>
    <property type="project" value="UniProtKB-UniRule"/>
</dbReference>
<reference evidence="8 9" key="1">
    <citation type="submission" date="2020-10" db="EMBL/GenBank/DDBJ databases">
        <title>The Coptis chinensis genome and diversification of protoberbering-type alkaloids.</title>
        <authorList>
            <person name="Wang B."/>
            <person name="Shu S."/>
            <person name="Song C."/>
            <person name="Liu Y."/>
        </authorList>
    </citation>
    <scope>NUCLEOTIDE SEQUENCE [LARGE SCALE GENOMIC DNA]</scope>
    <source>
        <strain evidence="8">HL-2020</strain>
        <tissue evidence="8">Leaf</tissue>
    </source>
</reference>
<proteinExistence type="predicted"/>
<evidence type="ECO:0000256" key="5">
    <source>
        <dbReference type="PROSITE-ProRule" id="PRU10141"/>
    </source>
</evidence>
<dbReference type="PROSITE" id="PS00107">
    <property type="entry name" value="PROTEIN_KINASE_ATP"/>
    <property type="match status" value="1"/>
</dbReference>
<evidence type="ECO:0000259" key="7">
    <source>
        <dbReference type="PROSITE" id="PS50011"/>
    </source>
</evidence>
<keyword evidence="2 5" id="KW-0547">Nucleotide-binding</keyword>
<dbReference type="PROSITE" id="PS00108">
    <property type="entry name" value="PROTEIN_KINASE_ST"/>
    <property type="match status" value="1"/>
</dbReference>
<dbReference type="PANTHER" id="PTHR48011">
    <property type="entry name" value="CCR4-NOT TRANSCRIPTIONAL COMPLEX SUBUNIT CAF120-RELATED"/>
    <property type="match status" value="1"/>
</dbReference>
<feature type="region of interest" description="Disordered" evidence="6">
    <location>
        <begin position="88"/>
        <end position="116"/>
    </location>
</feature>
<keyword evidence="9" id="KW-1185">Reference proteome</keyword>